<dbReference type="PATRIC" id="fig|1196324.3.peg.3069"/>
<dbReference type="eggNOG" id="ENOG503188J">
    <property type="taxonomic scope" value="Bacteria"/>
</dbReference>
<protein>
    <submittedName>
        <fullName evidence="1">Uncharacterized protein</fullName>
    </submittedName>
</protein>
<dbReference type="Pfam" id="PF19640">
    <property type="entry name" value="DUF6143"/>
    <property type="match status" value="1"/>
</dbReference>
<dbReference type="EMBL" id="AKKV01000031">
    <property type="protein sequence ID" value="EIT84643.1"/>
    <property type="molecule type" value="Genomic_DNA"/>
</dbReference>
<organism evidence="1 2">
    <name type="scientific">Fictibacillus macauensis ZFHKF-1</name>
    <dbReference type="NCBI Taxonomy" id="1196324"/>
    <lineage>
        <taxon>Bacteria</taxon>
        <taxon>Bacillati</taxon>
        <taxon>Bacillota</taxon>
        <taxon>Bacilli</taxon>
        <taxon>Bacillales</taxon>
        <taxon>Fictibacillaceae</taxon>
        <taxon>Fictibacillus</taxon>
    </lineage>
</organism>
<dbReference type="AlphaFoldDB" id="I8UCX4"/>
<gene>
    <name evidence="1" type="ORF">A374_14985</name>
</gene>
<dbReference type="Proteomes" id="UP000004080">
    <property type="component" value="Unassembled WGS sequence"/>
</dbReference>
<comment type="caution">
    <text evidence="1">The sequence shown here is derived from an EMBL/GenBank/DDBJ whole genome shotgun (WGS) entry which is preliminary data.</text>
</comment>
<name>I8UCX4_9BACL</name>
<dbReference type="RefSeq" id="WP_007203073.1">
    <property type="nucleotide sequence ID" value="NZ_AKKV01000031.1"/>
</dbReference>
<proteinExistence type="predicted"/>
<evidence type="ECO:0000313" key="2">
    <source>
        <dbReference type="Proteomes" id="UP000004080"/>
    </source>
</evidence>
<dbReference type="OrthoDB" id="2858798at2"/>
<evidence type="ECO:0000313" key="1">
    <source>
        <dbReference type="EMBL" id="EIT84643.1"/>
    </source>
</evidence>
<sequence length="226" mass="24710">MENRMYPYGPGAGGYPPNQYPNVNVNQKMVYPDPNMAPAMKSPPAPNGDYCPSLPDYEYKNPKKEQVSPVEEKANGFLGVTNVLSICPCPPDEDVWAALVNPNGSRTKLSVQSICISNFSCYPLVAHIYFRPTLPVNAKMSSNITPADLSMSNARPKGQIHSGLLPNHPVNGVKAAIKIVPSNETISIDVDERWVVGAGTNIMVFLTSHCDDSNLKSTVSFEWQEQ</sequence>
<dbReference type="InterPro" id="IPR046141">
    <property type="entry name" value="DUF6143"/>
</dbReference>
<keyword evidence="2" id="KW-1185">Reference proteome</keyword>
<reference evidence="1 2" key="1">
    <citation type="journal article" date="2012" name="J. Bacteriol.">
        <title>Genome of Bacillus macauensis ZFHKF-1, a Long-Chain-Forming Bacterium.</title>
        <authorList>
            <person name="Cai L."/>
            <person name="Zhang T."/>
        </authorList>
    </citation>
    <scope>NUCLEOTIDE SEQUENCE [LARGE SCALE GENOMIC DNA]</scope>
    <source>
        <strain evidence="1 2">ZFHKF-1</strain>
    </source>
</reference>
<accession>I8UCX4</accession>